<dbReference type="SUPFAM" id="SSF46894">
    <property type="entry name" value="C-terminal effector domain of the bipartite response regulators"/>
    <property type="match status" value="1"/>
</dbReference>
<dbReference type="Pfam" id="PF00196">
    <property type="entry name" value="GerE"/>
    <property type="match status" value="1"/>
</dbReference>
<protein>
    <submittedName>
        <fullName evidence="3">Sigma-70 family RNA polymerase sigma factor</fullName>
    </submittedName>
</protein>
<evidence type="ECO:0000259" key="2">
    <source>
        <dbReference type="SMART" id="SM00421"/>
    </source>
</evidence>
<dbReference type="InterPro" id="IPR036388">
    <property type="entry name" value="WH-like_DNA-bd_sf"/>
</dbReference>
<sequence>MTRSTTLITPLTASQRRIGAHIVWGLSNSEIAGEEHLTLETVRSHISTMRLRLHCPPRASRAVLAHTLLRLKQVPPPELTLRHSFMPDTEGQRLIHALAEHSPRGDIARAAGIPTGALRTRTDGLVRQAGAANVPHLIGLAHTHGILGTDETTTTPPPPNGPAGAGR</sequence>
<dbReference type="EMBL" id="JAFEJA010000002">
    <property type="protein sequence ID" value="MBM9624048.1"/>
    <property type="molecule type" value="Genomic_DNA"/>
</dbReference>
<dbReference type="RefSeq" id="WP_205378098.1">
    <property type="nucleotide sequence ID" value="NZ_JAFEJA010000002.1"/>
</dbReference>
<evidence type="ECO:0000313" key="3">
    <source>
        <dbReference type="EMBL" id="MBM9624048.1"/>
    </source>
</evidence>
<reference evidence="3 4" key="1">
    <citation type="journal article" date="2016" name="Arch. Microbiol.">
        <title>Streptomyces zhihengii sp. nov., isolated from rhizospheric soil of Psammosilene tunicoides.</title>
        <authorList>
            <person name="Huang M.J."/>
            <person name="Fei J.J."/>
            <person name="Salam N."/>
            <person name="Kim C.J."/>
            <person name="Hozzein W.N."/>
            <person name="Xiao M."/>
            <person name="Huang H.Q."/>
            <person name="Li W.J."/>
        </authorList>
    </citation>
    <scope>NUCLEOTIDE SEQUENCE [LARGE SCALE GENOMIC DNA]</scope>
    <source>
        <strain evidence="3 4">YIM T102</strain>
    </source>
</reference>
<dbReference type="InterPro" id="IPR000792">
    <property type="entry name" value="Tscrpt_reg_LuxR_C"/>
</dbReference>
<dbReference type="Gene3D" id="1.10.10.10">
    <property type="entry name" value="Winged helix-like DNA-binding domain superfamily/Winged helix DNA-binding domain"/>
    <property type="match status" value="1"/>
</dbReference>
<feature type="domain" description="HTH luxR-type" evidence="2">
    <location>
        <begin position="8"/>
        <end position="65"/>
    </location>
</feature>
<organism evidence="3 4">
    <name type="scientific">Streptomyces zhihengii</name>
    <dbReference type="NCBI Taxonomy" id="1818004"/>
    <lineage>
        <taxon>Bacteria</taxon>
        <taxon>Bacillati</taxon>
        <taxon>Actinomycetota</taxon>
        <taxon>Actinomycetes</taxon>
        <taxon>Kitasatosporales</taxon>
        <taxon>Streptomycetaceae</taxon>
        <taxon>Streptomyces</taxon>
    </lineage>
</organism>
<dbReference type="SMART" id="SM00421">
    <property type="entry name" value="HTH_LUXR"/>
    <property type="match status" value="1"/>
</dbReference>
<name>A0ABS2V405_9ACTN</name>
<feature type="region of interest" description="Disordered" evidence="1">
    <location>
        <begin position="146"/>
        <end position="167"/>
    </location>
</feature>
<dbReference type="Proteomes" id="UP000664109">
    <property type="component" value="Unassembled WGS sequence"/>
</dbReference>
<dbReference type="InterPro" id="IPR016032">
    <property type="entry name" value="Sig_transdc_resp-reg_C-effctor"/>
</dbReference>
<gene>
    <name evidence="3" type="ORF">JE024_36320</name>
</gene>
<keyword evidence="4" id="KW-1185">Reference proteome</keyword>
<evidence type="ECO:0000313" key="4">
    <source>
        <dbReference type="Proteomes" id="UP000664109"/>
    </source>
</evidence>
<accession>A0ABS2V405</accession>
<comment type="caution">
    <text evidence="3">The sequence shown here is derived from an EMBL/GenBank/DDBJ whole genome shotgun (WGS) entry which is preliminary data.</text>
</comment>
<proteinExistence type="predicted"/>
<evidence type="ECO:0000256" key="1">
    <source>
        <dbReference type="SAM" id="MobiDB-lite"/>
    </source>
</evidence>